<dbReference type="PANTHER" id="PTHR43252:SF7">
    <property type="entry name" value="TRANSCRIPTIONAL REGULATOR YQJI"/>
    <property type="match status" value="1"/>
</dbReference>
<proteinExistence type="predicted"/>
<dbReference type="Proteomes" id="UP001232245">
    <property type="component" value="Unassembled WGS sequence"/>
</dbReference>
<accession>A0ABT9YVI2</accession>
<organism evidence="2 3">
    <name type="scientific">Metabacillus niabensis</name>
    <dbReference type="NCBI Taxonomy" id="324854"/>
    <lineage>
        <taxon>Bacteria</taxon>
        <taxon>Bacillati</taxon>
        <taxon>Bacillota</taxon>
        <taxon>Bacilli</taxon>
        <taxon>Bacillales</taxon>
        <taxon>Bacillaceae</taxon>
        <taxon>Metabacillus</taxon>
    </lineage>
</organism>
<dbReference type="Gene3D" id="1.10.10.10">
    <property type="entry name" value="Winged helix-like DNA-binding domain superfamily/Winged helix DNA-binding domain"/>
    <property type="match status" value="1"/>
</dbReference>
<keyword evidence="2" id="KW-0238">DNA-binding</keyword>
<dbReference type="SUPFAM" id="SSF46785">
    <property type="entry name" value="Winged helix' DNA-binding domain"/>
    <property type="match status" value="1"/>
</dbReference>
<sequence length="240" mass="28015">MAYSKEEILPILLHISRNASNQEELLTTFPDAGSLLEEFVQEGLLELNHHHFYMITEKGMKTIRKLVEKRSHHKHGSKKKPPKRKGLIQLAILQLLNEAPRHGYQVMKLLEERSEGHYSPSAGTIYPALQDLLDRDFIGVHEQADKKVYVLHTTGLEYLKDVVQDEEQFWEDWRFKLMWKQSKEAALLKEQFEKFQLEYHYALRSVMGNPQKANDLISILEDSRQKLVNLSKHDVEGGEE</sequence>
<keyword evidence="3" id="KW-1185">Reference proteome</keyword>
<dbReference type="InterPro" id="IPR005149">
    <property type="entry name" value="Tscrpt_reg_PadR_N"/>
</dbReference>
<dbReference type="InterPro" id="IPR036388">
    <property type="entry name" value="WH-like_DNA-bd_sf"/>
</dbReference>
<dbReference type="Pfam" id="PF03551">
    <property type="entry name" value="PadR"/>
    <property type="match status" value="1"/>
</dbReference>
<gene>
    <name evidence="2" type="ORF">J2S02_000137</name>
</gene>
<reference evidence="2 3" key="1">
    <citation type="submission" date="2023-07" db="EMBL/GenBank/DDBJ databases">
        <title>Genomic Encyclopedia of Type Strains, Phase IV (KMG-IV): sequencing the most valuable type-strain genomes for metagenomic binning, comparative biology and taxonomic classification.</title>
        <authorList>
            <person name="Goeker M."/>
        </authorList>
    </citation>
    <scope>NUCLEOTIDE SEQUENCE [LARGE SCALE GENOMIC DNA]</scope>
    <source>
        <strain evidence="2 3">DSM 17723</strain>
    </source>
</reference>
<evidence type="ECO:0000313" key="3">
    <source>
        <dbReference type="Proteomes" id="UP001232245"/>
    </source>
</evidence>
<feature type="domain" description="Transcription regulator PadR N-terminal" evidence="1">
    <location>
        <begin position="92"/>
        <end position="160"/>
    </location>
</feature>
<dbReference type="RefSeq" id="WP_095300012.1">
    <property type="nucleotide sequence ID" value="NZ_CADEPK010000421.1"/>
</dbReference>
<evidence type="ECO:0000313" key="2">
    <source>
        <dbReference type="EMBL" id="MDQ0223815.1"/>
    </source>
</evidence>
<name>A0ABT9YVI2_9BACI</name>
<dbReference type="GO" id="GO:0003677">
    <property type="term" value="F:DNA binding"/>
    <property type="evidence" value="ECO:0007669"/>
    <property type="project" value="UniProtKB-KW"/>
</dbReference>
<dbReference type="PANTHER" id="PTHR43252">
    <property type="entry name" value="TRANSCRIPTIONAL REGULATOR YQJI"/>
    <property type="match status" value="1"/>
</dbReference>
<dbReference type="InterPro" id="IPR036390">
    <property type="entry name" value="WH_DNA-bd_sf"/>
</dbReference>
<evidence type="ECO:0000259" key="1">
    <source>
        <dbReference type="Pfam" id="PF03551"/>
    </source>
</evidence>
<protein>
    <submittedName>
        <fullName evidence="2">DNA-binding PadR family transcriptional regulator</fullName>
    </submittedName>
</protein>
<dbReference type="EMBL" id="JAUSTZ010000001">
    <property type="protein sequence ID" value="MDQ0223815.1"/>
    <property type="molecule type" value="Genomic_DNA"/>
</dbReference>
<comment type="caution">
    <text evidence="2">The sequence shown here is derived from an EMBL/GenBank/DDBJ whole genome shotgun (WGS) entry which is preliminary data.</text>
</comment>